<comment type="caution">
    <text evidence="8">The sequence shown here is derived from an EMBL/GenBank/DDBJ whole genome shotgun (WGS) entry which is preliminary data.</text>
</comment>
<dbReference type="GO" id="GO:0009003">
    <property type="term" value="F:signal peptidase activity"/>
    <property type="evidence" value="ECO:0007669"/>
    <property type="project" value="UniProtKB-EC"/>
</dbReference>
<dbReference type="NCBIfam" id="TIGR02227">
    <property type="entry name" value="sigpep_I_bact"/>
    <property type="match status" value="1"/>
</dbReference>
<comment type="subcellular location">
    <subcellularLocation>
        <location evidence="2">Cell membrane</location>
        <topology evidence="2">Single-pass type II membrane protein</topology>
    </subcellularLocation>
    <subcellularLocation>
        <location evidence="6">Membrane</location>
        <topology evidence="6">Single-pass type II membrane protein</topology>
    </subcellularLocation>
</comment>
<keyword evidence="5 6" id="KW-0378">Hydrolase</keyword>
<keyword evidence="6" id="KW-1133">Transmembrane helix</keyword>
<proteinExistence type="inferred from homology"/>
<dbReference type="PANTHER" id="PTHR43390:SF1">
    <property type="entry name" value="CHLOROPLAST PROCESSING PEPTIDASE"/>
    <property type="match status" value="1"/>
</dbReference>
<name>A0ABS2P7N0_9BACL</name>
<dbReference type="Gene3D" id="2.10.109.10">
    <property type="entry name" value="Umud Fragment, subunit A"/>
    <property type="match status" value="1"/>
</dbReference>
<reference evidence="8 9" key="1">
    <citation type="submission" date="2021-01" db="EMBL/GenBank/DDBJ databases">
        <title>Genomic Encyclopedia of Type Strains, Phase IV (KMG-IV): sequencing the most valuable type-strain genomes for metagenomic binning, comparative biology and taxonomic classification.</title>
        <authorList>
            <person name="Goeker M."/>
        </authorList>
    </citation>
    <scope>NUCLEOTIDE SEQUENCE [LARGE SCALE GENOMIC DNA]</scope>
    <source>
        <strain evidence="8 9">DSM 25540</strain>
    </source>
</reference>
<dbReference type="InterPro" id="IPR036286">
    <property type="entry name" value="LexA/Signal_pep-like_sf"/>
</dbReference>
<sequence length="172" mass="19829">MMKELWSWIKTFIIVIVILFVVRTFLLGNYLVNGSSMMPTVEHGDRMVINKMAYTFSEPDRFDVIVFHYDEHNDHVKRVIGLPGDEVEYADDTLYINEQPIDEPFTDDTTEDFTFDVIGEGQVIPKGEYFVVGDNRNNSIDSRASGFVSEDEIVGKASLRYWPLNRFGTLNE</sequence>
<evidence type="ECO:0000256" key="5">
    <source>
        <dbReference type="ARBA" id="ARBA00022801"/>
    </source>
</evidence>
<keyword evidence="6" id="KW-0812">Transmembrane</keyword>
<keyword evidence="9" id="KW-1185">Reference proteome</keyword>
<dbReference type="Proteomes" id="UP000741863">
    <property type="component" value="Unassembled WGS sequence"/>
</dbReference>
<dbReference type="Pfam" id="PF10502">
    <property type="entry name" value="Peptidase_S26"/>
    <property type="match status" value="1"/>
</dbReference>
<accession>A0ABS2P7N0</accession>
<evidence type="ECO:0000256" key="1">
    <source>
        <dbReference type="ARBA" id="ARBA00000677"/>
    </source>
</evidence>
<evidence type="ECO:0000313" key="9">
    <source>
        <dbReference type="Proteomes" id="UP000741863"/>
    </source>
</evidence>
<evidence type="ECO:0000256" key="3">
    <source>
        <dbReference type="ARBA" id="ARBA00009370"/>
    </source>
</evidence>
<dbReference type="PRINTS" id="PR00727">
    <property type="entry name" value="LEADERPTASE"/>
</dbReference>
<dbReference type="EMBL" id="JAFBEC010000001">
    <property type="protein sequence ID" value="MBM7631417.1"/>
    <property type="molecule type" value="Genomic_DNA"/>
</dbReference>
<dbReference type="InterPro" id="IPR019757">
    <property type="entry name" value="Pept_S26A_signal_pept_1_Lys-AS"/>
</dbReference>
<comment type="similarity">
    <text evidence="3 6">Belongs to the peptidase S26 family.</text>
</comment>
<evidence type="ECO:0000256" key="2">
    <source>
        <dbReference type="ARBA" id="ARBA00004401"/>
    </source>
</evidence>
<evidence type="ECO:0000313" key="8">
    <source>
        <dbReference type="EMBL" id="MBM7631417.1"/>
    </source>
</evidence>
<evidence type="ECO:0000256" key="4">
    <source>
        <dbReference type="ARBA" id="ARBA00013208"/>
    </source>
</evidence>
<protein>
    <recommendedName>
        <fullName evidence="4 6">Signal peptidase I</fullName>
        <ecNumber evidence="4 6">3.4.21.89</ecNumber>
    </recommendedName>
</protein>
<dbReference type="PROSITE" id="PS00760">
    <property type="entry name" value="SPASE_I_2"/>
    <property type="match status" value="1"/>
</dbReference>
<dbReference type="EC" id="3.4.21.89" evidence="4 6"/>
<gene>
    <name evidence="8" type="ORF">JOD17_000508</name>
</gene>
<evidence type="ECO:0000259" key="7">
    <source>
        <dbReference type="Pfam" id="PF10502"/>
    </source>
</evidence>
<keyword evidence="6" id="KW-0472">Membrane</keyword>
<evidence type="ECO:0000256" key="6">
    <source>
        <dbReference type="RuleBase" id="RU362042"/>
    </source>
</evidence>
<feature type="domain" description="Peptidase S26" evidence="7">
    <location>
        <begin position="6"/>
        <end position="162"/>
    </location>
</feature>
<dbReference type="SUPFAM" id="SSF51306">
    <property type="entry name" value="LexA/Signal peptidase"/>
    <property type="match status" value="1"/>
</dbReference>
<dbReference type="InterPro" id="IPR000223">
    <property type="entry name" value="Pept_S26A_signal_pept_1"/>
</dbReference>
<dbReference type="InterPro" id="IPR019533">
    <property type="entry name" value="Peptidase_S26"/>
</dbReference>
<organism evidence="8 9">
    <name type="scientific">Geomicrobium sediminis</name>
    <dbReference type="NCBI Taxonomy" id="1347788"/>
    <lineage>
        <taxon>Bacteria</taxon>
        <taxon>Bacillati</taxon>
        <taxon>Bacillota</taxon>
        <taxon>Bacilli</taxon>
        <taxon>Bacillales</taxon>
        <taxon>Geomicrobium</taxon>
    </lineage>
</organism>
<feature type="transmembrane region" description="Helical" evidence="6">
    <location>
        <begin position="12"/>
        <end position="32"/>
    </location>
</feature>
<comment type="catalytic activity">
    <reaction evidence="1 6">
        <text>Cleavage of hydrophobic, N-terminal signal or leader sequences from secreted and periplasmic proteins.</text>
        <dbReference type="EC" id="3.4.21.89"/>
    </reaction>
</comment>
<dbReference type="PROSITE" id="PS00761">
    <property type="entry name" value="SPASE_I_3"/>
    <property type="match status" value="1"/>
</dbReference>
<dbReference type="InterPro" id="IPR019758">
    <property type="entry name" value="Pept_S26A_signal_pept_1_CS"/>
</dbReference>
<dbReference type="PANTHER" id="PTHR43390">
    <property type="entry name" value="SIGNAL PEPTIDASE I"/>
    <property type="match status" value="1"/>
</dbReference>
<keyword evidence="6" id="KW-0645">Protease</keyword>
<dbReference type="CDD" id="cd06530">
    <property type="entry name" value="S26_SPase_I"/>
    <property type="match status" value="1"/>
</dbReference>